<dbReference type="Pfam" id="PF03547">
    <property type="entry name" value="Mem_trans"/>
    <property type="match status" value="1"/>
</dbReference>
<evidence type="ECO:0000256" key="5">
    <source>
        <dbReference type="ARBA" id="ARBA00023294"/>
    </source>
</evidence>
<evidence type="ECO:0000256" key="1">
    <source>
        <dbReference type="ARBA" id="ARBA00004141"/>
    </source>
</evidence>
<comment type="subcellular location">
    <subcellularLocation>
        <location evidence="1">Membrane</location>
        <topology evidence="1">Multi-pass membrane protein</topology>
    </subcellularLocation>
</comment>
<evidence type="ECO:0000313" key="8">
    <source>
        <dbReference type="Proteomes" id="UP001159364"/>
    </source>
</evidence>
<keyword evidence="2 6" id="KW-0812">Transmembrane</keyword>
<sequence length="312" mass="34738">MERLLSAVAVMEKHVGGESVWGTIKIAVLPIAKVFTMCLLGFLMASKYVNILPANGRKLLNGLVFSLLLPCLIFSQLGQAVTLKKMLEWWFIPMNVLLDSISGSIIGFVVASVVRPPYPFFKFTIIHIGIETTCSNSIFDIEDGHLPIKGPPKDVAPEQVPLLAGAEEETDSNASVKGKDLAIPAIKQQISSFSFGNALVIMSAPLSSLPCKLDYETILLQPIQALLQFAHKVFFSFHLEALRLFHVNLLLQITMKEGYIIMSTNMRNRIKISQVTRARMPWLLYLVNIFNGLILHEDNITTSHKFLLYGII</sequence>
<accession>A0AAV8T2B5</accession>
<keyword evidence="4 6" id="KW-0472">Membrane</keyword>
<reference evidence="7 8" key="1">
    <citation type="submission" date="2021-09" db="EMBL/GenBank/DDBJ databases">
        <title>Genomic insights and catalytic innovation underlie evolution of tropane alkaloids biosynthesis.</title>
        <authorList>
            <person name="Wang Y.-J."/>
            <person name="Tian T."/>
            <person name="Huang J.-P."/>
            <person name="Huang S.-X."/>
        </authorList>
    </citation>
    <scope>NUCLEOTIDE SEQUENCE [LARGE SCALE GENOMIC DNA]</scope>
    <source>
        <strain evidence="7">KIB-2018</strain>
        <tissue evidence="7">Leaf</tissue>
    </source>
</reference>
<feature type="transmembrane region" description="Helical" evidence="6">
    <location>
        <begin position="58"/>
        <end position="77"/>
    </location>
</feature>
<evidence type="ECO:0000256" key="4">
    <source>
        <dbReference type="ARBA" id="ARBA00023136"/>
    </source>
</evidence>
<dbReference type="EMBL" id="JAIWQS010000007">
    <property type="protein sequence ID" value="KAJ8760400.1"/>
    <property type="molecule type" value="Genomic_DNA"/>
</dbReference>
<dbReference type="PANTHER" id="PTHR31419:SF1">
    <property type="entry name" value="PROTEIN PIN-LIKES 6"/>
    <property type="match status" value="1"/>
</dbReference>
<keyword evidence="3 6" id="KW-1133">Transmembrane helix</keyword>
<evidence type="ECO:0000256" key="3">
    <source>
        <dbReference type="ARBA" id="ARBA00022989"/>
    </source>
</evidence>
<dbReference type="AlphaFoldDB" id="A0AAV8T2B5"/>
<evidence type="ECO:0000256" key="6">
    <source>
        <dbReference type="SAM" id="Phobius"/>
    </source>
</evidence>
<comment type="caution">
    <text evidence="7">The sequence shown here is derived from an EMBL/GenBank/DDBJ whole genome shotgun (WGS) entry which is preliminary data.</text>
</comment>
<protein>
    <recommendedName>
        <fullName evidence="9">PIN-like protein</fullName>
    </recommendedName>
</protein>
<feature type="transmembrane region" description="Helical" evidence="6">
    <location>
        <begin position="89"/>
        <end position="114"/>
    </location>
</feature>
<keyword evidence="8" id="KW-1185">Reference proteome</keyword>
<dbReference type="PANTHER" id="PTHR31419">
    <property type="entry name" value="PROTEIN PIN-LIKES 2"/>
    <property type="match status" value="1"/>
</dbReference>
<evidence type="ECO:0000256" key="2">
    <source>
        <dbReference type="ARBA" id="ARBA00022692"/>
    </source>
</evidence>
<evidence type="ECO:0000313" key="7">
    <source>
        <dbReference type="EMBL" id="KAJ8760400.1"/>
    </source>
</evidence>
<keyword evidence="5" id="KW-0927">Auxin signaling pathway</keyword>
<dbReference type="GO" id="GO:0009734">
    <property type="term" value="P:auxin-activated signaling pathway"/>
    <property type="evidence" value="ECO:0007669"/>
    <property type="project" value="UniProtKB-KW"/>
</dbReference>
<dbReference type="GO" id="GO:0080162">
    <property type="term" value="P:endoplasmic reticulum to cytosol auxin transport"/>
    <property type="evidence" value="ECO:0007669"/>
    <property type="project" value="InterPro"/>
</dbReference>
<proteinExistence type="predicted"/>
<dbReference type="GO" id="GO:0016020">
    <property type="term" value="C:membrane"/>
    <property type="evidence" value="ECO:0007669"/>
    <property type="project" value="UniProtKB-SubCell"/>
</dbReference>
<name>A0AAV8T2B5_9ROSI</name>
<dbReference type="Proteomes" id="UP001159364">
    <property type="component" value="Linkage Group LG07"/>
</dbReference>
<feature type="transmembrane region" description="Helical" evidence="6">
    <location>
        <begin position="20"/>
        <end position="46"/>
    </location>
</feature>
<dbReference type="InterPro" id="IPR004776">
    <property type="entry name" value="Mem_transp_PIN-like"/>
</dbReference>
<dbReference type="InterPro" id="IPR039305">
    <property type="entry name" value="PILS2/6"/>
</dbReference>
<gene>
    <name evidence="7" type="ORF">K2173_015067</name>
</gene>
<evidence type="ECO:0008006" key="9">
    <source>
        <dbReference type="Google" id="ProtNLM"/>
    </source>
</evidence>
<organism evidence="7 8">
    <name type="scientific">Erythroxylum novogranatense</name>
    <dbReference type="NCBI Taxonomy" id="1862640"/>
    <lineage>
        <taxon>Eukaryota</taxon>
        <taxon>Viridiplantae</taxon>
        <taxon>Streptophyta</taxon>
        <taxon>Embryophyta</taxon>
        <taxon>Tracheophyta</taxon>
        <taxon>Spermatophyta</taxon>
        <taxon>Magnoliopsida</taxon>
        <taxon>eudicotyledons</taxon>
        <taxon>Gunneridae</taxon>
        <taxon>Pentapetalae</taxon>
        <taxon>rosids</taxon>
        <taxon>fabids</taxon>
        <taxon>Malpighiales</taxon>
        <taxon>Erythroxylaceae</taxon>
        <taxon>Erythroxylum</taxon>
    </lineage>
</organism>